<evidence type="ECO:0000256" key="10">
    <source>
        <dbReference type="ARBA" id="ARBA00023322"/>
    </source>
</evidence>
<evidence type="ECO:0000256" key="6">
    <source>
        <dbReference type="ARBA" id="ARBA00022729"/>
    </source>
</evidence>
<reference evidence="17" key="3">
    <citation type="submission" date="2025-09" db="UniProtKB">
        <authorList>
            <consortium name="Ensembl"/>
        </authorList>
    </citation>
    <scope>IDENTIFICATION</scope>
</reference>
<dbReference type="PANTHER" id="PTHR11461:SF13">
    <property type="entry name" value="ANGIOTENSINOGEN"/>
    <property type="match status" value="1"/>
</dbReference>
<keyword evidence="18" id="KW-1185">Reference proteome</keyword>
<evidence type="ECO:0000256" key="13">
    <source>
        <dbReference type="ARBA" id="ARBA00033182"/>
    </source>
</evidence>
<keyword evidence="8" id="KW-1015">Disulfide bond</keyword>
<keyword evidence="9" id="KW-0325">Glycoprotein</keyword>
<dbReference type="Proteomes" id="UP000694395">
    <property type="component" value="Chromosome 20"/>
</dbReference>
<dbReference type="InterPro" id="IPR042185">
    <property type="entry name" value="Serpin_sf_2"/>
</dbReference>
<comment type="function">
    <text evidence="1">Essential component of the renin-angiotensin system (RAS), a potent regulator of blood pressure, body fluid and electrolyte homeostasis.</text>
</comment>
<dbReference type="PRINTS" id="PR00654">
    <property type="entry name" value="ANGIOTENSNGN"/>
</dbReference>
<sequence>MFQAANHDLRWSTLITKPWLEIVTGTDRINPKTLFYLFTEIFKGNFWPKRKNMRHIFCPLLLLSCLSVGLANRVYVHPFNLFASENVSCETIKTEVTKPLETVPLTPLNNDSVVPDTRDFTGTDRLKQNVTQRTAVLAELLNSLGLRMYKALSSKQKDSNTLLSPMNTFGSLVTLYLGASKKTAIPYQQLLGLNRDTDRDDCVSLVDGHNVLRTLQDINSLVDGPKDEINTCVWAFARKGADLSKDFVQGTQDFSDASYIRAVDFSQPQEAETQINNFIQKTSDRKITSLFKDLSSTTDLLFVSSVHFKGNWRKAFQTEKTTMQEFKVDATTTVMVPLMTHTGTYKYLNDKDRKCTVVKLSLSKRAYMLLVLPHEGSSLHDMESRLQSDIISGWHRHLKEGFLELSLPKFSMTALTDLRSLLFDMAAEIEKSLLGSDAEFERLSSKKPFSVDKVFNKVMFEMSEGGSETQDKTQDEGIPLKFTVNRPFFFAIVEGNSNAILMLGKIRNPTL</sequence>
<dbReference type="GO" id="GO:0042310">
    <property type="term" value="P:vasoconstriction"/>
    <property type="evidence" value="ECO:0007669"/>
    <property type="project" value="UniProtKB-KW"/>
</dbReference>
<proteinExistence type="inferred from homology"/>
<comment type="function">
    <text evidence="14">Acts directly on vascular smooth muscle as a potent vasoconstrictor, affects cardiac contractility and heart rate through its action on the sympathetic nervous system, and alters renal sodium and water absorption through its ability to stimulate the zona glomerulosa cells of the adrenal cortex to synthesize and secrete aldosterone. Acts by binding to angiotensin receptors AGTR1 and AGTR2. Also binds the DEAR/FBXW7-AS1 receptor.</text>
</comment>
<dbReference type="AlphaFoldDB" id="A0A8C7U5U0"/>
<keyword evidence="5" id="KW-0964">Secreted</keyword>
<dbReference type="Gene3D" id="3.30.497.10">
    <property type="entry name" value="Antithrombin, subunit I, domain 2"/>
    <property type="match status" value="1"/>
</dbReference>
<dbReference type="InterPro" id="IPR023795">
    <property type="entry name" value="Serpin_CS"/>
</dbReference>
<gene>
    <name evidence="17" type="primary">agt</name>
</gene>
<evidence type="ECO:0000313" key="17">
    <source>
        <dbReference type="Ensembl" id="ENSOMYP00000091001.2"/>
    </source>
</evidence>
<accession>A0A8C7U5U0</accession>
<dbReference type="GO" id="GO:0003081">
    <property type="term" value="P:regulation of systemic arterial blood pressure by renin-angiotensin"/>
    <property type="evidence" value="ECO:0007669"/>
    <property type="project" value="InterPro"/>
</dbReference>
<evidence type="ECO:0000256" key="4">
    <source>
        <dbReference type="ARBA" id="ARBA00015105"/>
    </source>
</evidence>
<evidence type="ECO:0000256" key="7">
    <source>
        <dbReference type="ARBA" id="ARBA00022858"/>
    </source>
</evidence>
<keyword evidence="7" id="KW-0838">Vasoactive</keyword>
<reference evidence="17" key="2">
    <citation type="submission" date="2025-08" db="UniProtKB">
        <authorList>
            <consortium name="Ensembl"/>
        </authorList>
    </citation>
    <scope>IDENTIFICATION</scope>
</reference>
<dbReference type="GO" id="GO:0004867">
    <property type="term" value="F:serine-type endopeptidase inhibitor activity"/>
    <property type="evidence" value="ECO:0007669"/>
    <property type="project" value="InterPro"/>
</dbReference>
<dbReference type="InterPro" id="IPR042178">
    <property type="entry name" value="Serpin_sf_1"/>
</dbReference>
<comment type="similarity">
    <text evidence="3 15">Belongs to the serpin family.</text>
</comment>
<evidence type="ECO:0000256" key="1">
    <source>
        <dbReference type="ARBA" id="ARBA00002747"/>
    </source>
</evidence>
<name>A0A8C7U5U0_ONCMY</name>
<organism evidence="17 18">
    <name type="scientific">Oncorhynchus mykiss</name>
    <name type="common">Rainbow trout</name>
    <name type="synonym">Salmo gairdneri</name>
    <dbReference type="NCBI Taxonomy" id="8022"/>
    <lineage>
        <taxon>Eukaryota</taxon>
        <taxon>Metazoa</taxon>
        <taxon>Chordata</taxon>
        <taxon>Craniata</taxon>
        <taxon>Vertebrata</taxon>
        <taxon>Euteleostomi</taxon>
        <taxon>Actinopterygii</taxon>
        <taxon>Neopterygii</taxon>
        <taxon>Teleostei</taxon>
        <taxon>Protacanthopterygii</taxon>
        <taxon>Salmoniformes</taxon>
        <taxon>Salmonidae</taxon>
        <taxon>Salmoninae</taxon>
        <taxon>Oncorhynchus</taxon>
    </lineage>
</organism>
<evidence type="ECO:0000256" key="12">
    <source>
        <dbReference type="ARBA" id="ARBA00029391"/>
    </source>
</evidence>
<evidence type="ECO:0000256" key="3">
    <source>
        <dbReference type="ARBA" id="ARBA00009500"/>
    </source>
</evidence>
<evidence type="ECO:0000256" key="14">
    <source>
        <dbReference type="ARBA" id="ARBA00046068"/>
    </source>
</evidence>
<evidence type="ECO:0000313" key="18">
    <source>
        <dbReference type="Proteomes" id="UP000694395"/>
    </source>
</evidence>
<comment type="subcellular location">
    <subcellularLocation>
        <location evidence="2">Secreted</location>
    </subcellularLocation>
</comment>
<evidence type="ECO:0000256" key="15">
    <source>
        <dbReference type="RuleBase" id="RU000411"/>
    </source>
</evidence>
<dbReference type="SUPFAM" id="SSF56574">
    <property type="entry name" value="Serpins"/>
    <property type="match status" value="1"/>
</dbReference>
<evidence type="ECO:0000256" key="8">
    <source>
        <dbReference type="ARBA" id="ARBA00023157"/>
    </source>
</evidence>
<reference evidence="17" key="1">
    <citation type="submission" date="2020-07" db="EMBL/GenBank/DDBJ databases">
        <title>A long reads based de novo assembly of the rainbow trout Arlee double haploid line genome.</title>
        <authorList>
            <person name="Gao G."/>
            <person name="Palti Y."/>
        </authorList>
    </citation>
    <scope>NUCLEOTIDE SEQUENCE [LARGE SCALE GENOMIC DNA]</scope>
</reference>
<dbReference type="GO" id="GO:0005615">
    <property type="term" value="C:extracellular space"/>
    <property type="evidence" value="ECO:0007669"/>
    <property type="project" value="InterPro"/>
</dbReference>
<dbReference type="PROSITE" id="PS00284">
    <property type="entry name" value="SERPIN"/>
    <property type="match status" value="1"/>
</dbReference>
<evidence type="ECO:0000259" key="16">
    <source>
        <dbReference type="SMART" id="SM00093"/>
    </source>
</evidence>
<protein>
    <recommendedName>
        <fullName evidence="4">Angiotensinogen</fullName>
    </recommendedName>
    <alternativeName>
        <fullName evidence="13">Serpin A8</fullName>
    </alternativeName>
</protein>
<feature type="domain" description="Serpin" evidence="16">
    <location>
        <begin position="146"/>
        <end position="509"/>
    </location>
</feature>
<dbReference type="Pfam" id="PF00079">
    <property type="entry name" value="Serpin"/>
    <property type="match status" value="1"/>
</dbReference>
<comment type="function">
    <text evidence="12">Is a ligand for the G-protein coupled receptor MAS1. Has vasodilator and antidiuretic effects. Has an antithrombotic effect that involves MAS1-mediated release of nitric oxide from platelets.</text>
</comment>
<dbReference type="InterPro" id="IPR023796">
    <property type="entry name" value="Serpin_dom"/>
</dbReference>
<dbReference type="InterPro" id="IPR036186">
    <property type="entry name" value="Serpin_sf"/>
</dbReference>
<dbReference type="GeneTree" id="ENSGT00890000139531"/>
<evidence type="ECO:0000256" key="2">
    <source>
        <dbReference type="ARBA" id="ARBA00004613"/>
    </source>
</evidence>
<dbReference type="FunFam" id="2.30.39.10:FF:000003">
    <property type="entry name" value="alpha-1-antitrypsin isoform X1"/>
    <property type="match status" value="1"/>
</dbReference>
<dbReference type="InterPro" id="IPR000227">
    <property type="entry name" value="Angiotensinogen"/>
</dbReference>
<evidence type="ECO:0000256" key="5">
    <source>
        <dbReference type="ARBA" id="ARBA00022525"/>
    </source>
</evidence>
<evidence type="ECO:0000256" key="9">
    <source>
        <dbReference type="ARBA" id="ARBA00023180"/>
    </source>
</evidence>
<evidence type="ECO:0000256" key="11">
    <source>
        <dbReference type="ARBA" id="ARBA00029380"/>
    </source>
</evidence>
<dbReference type="SMART" id="SM00093">
    <property type="entry name" value="SERPIN"/>
    <property type="match status" value="1"/>
</dbReference>
<dbReference type="Ensembl" id="ENSOMYT00000099057.2">
    <property type="protein sequence ID" value="ENSOMYP00000091001.2"/>
    <property type="gene ID" value="ENSOMYG00000041877.2"/>
</dbReference>
<dbReference type="GO" id="GO:0042981">
    <property type="term" value="P:regulation of apoptotic process"/>
    <property type="evidence" value="ECO:0007669"/>
    <property type="project" value="TreeGrafter"/>
</dbReference>
<keyword evidence="10" id="KW-0839">Vasoconstrictor</keyword>
<comment type="function">
    <text evidence="11">Stimulates aldosterone release.</text>
</comment>
<dbReference type="InterPro" id="IPR000215">
    <property type="entry name" value="Serpin_fam"/>
</dbReference>
<dbReference type="PANTHER" id="PTHR11461">
    <property type="entry name" value="SERINE PROTEASE INHIBITOR, SERPIN"/>
    <property type="match status" value="1"/>
</dbReference>
<dbReference type="Gene3D" id="2.30.39.10">
    <property type="entry name" value="Alpha-1-antitrypsin, domain 1"/>
    <property type="match status" value="1"/>
</dbReference>
<keyword evidence="6" id="KW-0732">Signal</keyword>